<evidence type="ECO:0000313" key="2">
    <source>
        <dbReference type="EMBL" id="SVB01589.1"/>
    </source>
</evidence>
<dbReference type="EMBL" id="UINC01025642">
    <property type="protein sequence ID" value="SVB01589.1"/>
    <property type="molecule type" value="Genomic_DNA"/>
</dbReference>
<name>A0A382AJN3_9ZZZZ</name>
<feature type="coiled-coil region" evidence="1">
    <location>
        <begin position="82"/>
        <end position="172"/>
    </location>
</feature>
<reference evidence="2" key="1">
    <citation type="submission" date="2018-05" db="EMBL/GenBank/DDBJ databases">
        <authorList>
            <person name="Lanie J.A."/>
            <person name="Ng W.-L."/>
            <person name="Kazmierczak K.M."/>
            <person name="Andrzejewski T.M."/>
            <person name="Davidsen T.M."/>
            <person name="Wayne K.J."/>
            <person name="Tettelin H."/>
            <person name="Glass J.I."/>
            <person name="Rusch D."/>
            <person name="Podicherti R."/>
            <person name="Tsui H.-C.T."/>
            <person name="Winkler M.E."/>
        </authorList>
    </citation>
    <scope>NUCLEOTIDE SEQUENCE</scope>
</reference>
<feature type="coiled-coil region" evidence="1">
    <location>
        <begin position="196"/>
        <end position="230"/>
    </location>
</feature>
<evidence type="ECO:0000256" key="1">
    <source>
        <dbReference type="SAM" id="Coils"/>
    </source>
</evidence>
<feature type="coiled-coil region" evidence="1">
    <location>
        <begin position="263"/>
        <end position="342"/>
    </location>
</feature>
<gene>
    <name evidence="2" type="ORF">METZ01_LOCUS154443</name>
</gene>
<protein>
    <submittedName>
        <fullName evidence="2">Uncharacterized protein</fullName>
    </submittedName>
</protein>
<accession>A0A382AJN3</accession>
<sequence length="355" mass="42152">MSKSTEEFVNEMLEAELGNHSMLVEIREKIRLGKHLSSYEERYLNVLKRQTKNEHVLELPKKTKPKITYEKIKQKEQPKQPQEEITSAINEQEKLVAEKQKKLESYQTQIASQKDLYQSKQKELVKISDRIAEKQKEFESYQTQISSQQDLYQSKQKELVKMRTELLNIQTQHKVLHMQTDSQRKLLDEIKQSHSTHKLEEEYHELESELESKREEVIELKKQKQSVVQQTEQITQKVAEQEKQMTGNTNLLLSSLGMLEEQKAGILEEITQEQAKKQSQEDELQALTKEWLHQKSSNKNRQGIDEQIKKHRDNLHTIQNKCSMLELEIKSQMNLLDEERQKEKEIIMRITQKYN</sequence>
<organism evidence="2">
    <name type="scientific">marine metagenome</name>
    <dbReference type="NCBI Taxonomy" id="408172"/>
    <lineage>
        <taxon>unclassified sequences</taxon>
        <taxon>metagenomes</taxon>
        <taxon>ecological metagenomes</taxon>
    </lineage>
</organism>
<dbReference type="AlphaFoldDB" id="A0A382AJN3"/>
<keyword evidence="1" id="KW-0175">Coiled coil</keyword>
<proteinExistence type="predicted"/>